<dbReference type="GO" id="GO:0016758">
    <property type="term" value="F:hexosyltransferase activity"/>
    <property type="evidence" value="ECO:0007669"/>
    <property type="project" value="UniProtKB-ARBA"/>
</dbReference>
<dbReference type="Pfam" id="PF00668">
    <property type="entry name" value="Condensation"/>
    <property type="match status" value="1"/>
</dbReference>
<evidence type="ECO:0000256" key="2">
    <source>
        <dbReference type="ARBA" id="ARBA00022553"/>
    </source>
</evidence>
<dbReference type="AlphaFoldDB" id="A0A1U7HBA2"/>
<comment type="caution">
    <text evidence="7">The sequence shown here is derived from an EMBL/GenBank/DDBJ whole genome shotgun (WGS) entry which is preliminary data.</text>
</comment>
<dbReference type="Gene3D" id="3.30.559.10">
    <property type="entry name" value="Chloramphenicol acetyltransferase-like domain"/>
    <property type="match status" value="1"/>
</dbReference>
<dbReference type="GO" id="GO:0016491">
    <property type="term" value="F:oxidoreductase activity"/>
    <property type="evidence" value="ECO:0007669"/>
    <property type="project" value="UniProtKB-KW"/>
</dbReference>
<keyword evidence="3" id="KW-0560">Oxidoreductase</keyword>
<evidence type="ECO:0000313" key="7">
    <source>
        <dbReference type="EMBL" id="OKH20882.1"/>
    </source>
</evidence>
<dbReference type="Gene3D" id="3.30.559.30">
    <property type="entry name" value="Nonribosomal peptide synthetase, condensation domain"/>
    <property type="match status" value="1"/>
</dbReference>
<dbReference type="PANTHER" id="PTHR45398">
    <property type="match status" value="1"/>
</dbReference>
<dbReference type="InterPro" id="IPR001242">
    <property type="entry name" value="Condensation_dom"/>
</dbReference>
<name>A0A1U7HBA2_9CYAN</name>
<dbReference type="Proteomes" id="UP000186868">
    <property type="component" value="Unassembled WGS sequence"/>
</dbReference>
<evidence type="ECO:0000259" key="6">
    <source>
        <dbReference type="Pfam" id="PF06722"/>
    </source>
</evidence>
<reference evidence="7 8" key="1">
    <citation type="submission" date="2016-11" db="EMBL/GenBank/DDBJ databases">
        <title>Draft Genome Sequences of Nine Cyanobacterial Strains from Diverse Habitats.</title>
        <authorList>
            <person name="Zhu T."/>
            <person name="Hou S."/>
            <person name="Lu X."/>
            <person name="Hess W.R."/>
        </authorList>
    </citation>
    <scope>NUCLEOTIDE SEQUENCE [LARGE SCALE GENOMIC DNA]</scope>
    <source>
        <strain evidence="7 8">NIES-593</strain>
    </source>
</reference>
<evidence type="ECO:0000256" key="3">
    <source>
        <dbReference type="ARBA" id="ARBA00023002"/>
    </source>
</evidence>
<feature type="domain" description="TauD/TfdA-like" evidence="5">
    <location>
        <begin position="956"/>
        <end position="1237"/>
    </location>
</feature>
<evidence type="ECO:0000313" key="8">
    <source>
        <dbReference type="Proteomes" id="UP000186868"/>
    </source>
</evidence>
<dbReference type="Gene3D" id="3.40.50.2000">
    <property type="entry name" value="Glycogen Phosphorylase B"/>
    <property type="match status" value="2"/>
</dbReference>
<sequence length="1245" mass="140484">MANILLTTHWSHGEVYPFIKIGTALKARGHKVTLITNCSFQDAVAQAGLDFIALDTPDEFERFTSDGHLFNSPQGFLTIYQRYVLPKVISEYRLIAERSHLQDTVIVARSTPGIAARFAAQKLNIPLVTVMSSPSHLSTMSLVEELIESVLSDEINRIGAKIGLSPITDWKEWLRNSPEKTIGLWPDWFVPPNERSPEVLQPGFIWHDETTTNIPQFLDREQSPILITGGTTALAGEQFFAVSVEACRLLDRSGLVVTKHKHLVPKNLPNKVKWVEYLPSLANCLPNIGAIIHHGGLVTSGQALVAGVPQLVLGIGADRLYTGSCLNYLGVGECFAQPQWKPDAIAQSLQQMLDPAVIKRCQELAGRFVGIDPVTEVCQAIEAVVSNVMLYSKGLFDSHAEAQRRRESAKSQEKNSELQALIDQLSPEKLALLELKLMNKDKDVVKKQTIPRLPRQAGVNYFPLSFAQERLWFIDQLEPGNPTYNIFGVVRLSGTLNVSALERAFNAIVQRHESLRTTFAVVDDRPVQAIAPTLTFNLPVIELQKRDRQQLITAEQERPFDLSKESLLRVTLLKIEETEHLMLFSMHHIIADGWSMGVLIRELTTFYEAFCTGKTATLPQLPIQYGDFAVWQRQWLQGEVLESQLSYWKQQLKGSLPRLNLPISCPRPQVPSFRGADYSFTLGANLSQALQNLSHQENVTLFMTLLAAFQTLLHRYTKQDDIIVGTDVANRNRTETEGLIGFFINLLVLRTDLSGNPSFRELLNRVREVALGAYAHQDLPFAKLVEELQPERKLQPTPLFQVLFVMQNAPMPARSLLGLTIQNVAIPSYTTKFDLALFMEETDGGIVGTWNYSTDLFDASAIARMTTHFETLLESIVTHPDARINDLEILPLAERQQQAMQQKEQKAFKRAKFVNIAPKAISLSSGQLVNLDYLQPGQTFPLVIQPRVSEIDAIAWAKNNRELIETQLLKHGAILFRDFPLDSIPDFEQFAQAICPELFGEYGDLPRERIGGKVYGSTPYPPDKAILFHNESSHLHRFPLKIWFFCVQPAAKGGETPIVDCRKLYHLLDPNLREKFLAKQLLYVRNYTEGLDVSWQEFFHTQDKTEVEDYCRQAAIACEWLPDGGLRTRKLSRAIAKHPKTNELVFFNQLQLHHISCLDLEVRESLLSLFGEDKLPRNVYYGDGSTIEDSVMTQIQAIYQQATVSFPWQKDDILMLDNMLAAHGRNPYIEPRKIVVAMGEMVTVN</sequence>
<keyword evidence="2" id="KW-0597">Phosphoprotein</keyword>
<evidence type="ECO:0008006" key="9">
    <source>
        <dbReference type="Google" id="ProtNLM"/>
    </source>
</evidence>
<dbReference type="GO" id="GO:0008194">
    <property type="term" value="F:UDP-glycosyltransferase activity"/>
    <property type="evidence" value="ECO:0007669"/>
    <property type="project" value="InterPro"/>
</dbReference>
<protein>
    <recommendedName>
        <fullName evidence="9">Carrier domain-containing protein</fullName>
    </recommendedName>
</protein>
<dbReference type="InterPro" id="IPR002213">
    <property type="entry name" value="UDP_glucos_trans"/>
</dbReference>
<dbReference type="Gene3D" id="3.60.130.10">
    <property type="entry name" value="Clavaminate synthase-like"/>
    <property type="match status" value="1"/>
</dbReference>
<dbReference type="InterPro" id="IPR042098">
    <property type="entry name" value="TauD-like_sf"/>
</dbReference>
<dbReference type="RefSeq" id="WP_073600773.1">
    <property type="nucleotide sequence ID" value="NZ_MRCB01000025.1"/>
</dbReference>
<dbReference type="FunFam" id="3.30.559.30:FF:000001">
    <property type="entry name" value="Non-ribosomal peptide synthetase"/>
    <property type="match status" value="1"/>
</dbReference>
<dbReference type="Pfam" id="PF02668">
    <property type="entry name" value="TauD"/>
    <property type="match status" value="1"/>
</dbReference>
<gene>
    <name evidence="7" type="ORF">NIES593_17290</name>
</gene>
<evidence type="ECO:0000259" key="4">
    <source>
        <dbReference type="Pfam" id="PF00668"/>
    </source>
</evidence>
<feature type="domain" description="Erythromycin biosynthesis protein CIII-like C-terminal" evidence="6">
    <location>
        <begin position="265"/>
        <end position="383"/>
    </location>
</feature>
<dbReference type="InterPro" id="IPR003819">
    <property type="entry name" value="TauD/TfdA-like"/>
</dbReference>
<dbReference type="CDD" id="cd03784">
    <property type="entry name" value="GT1_Gtf-like"/>
    <property type="match status" value="1"/>
</dbReference>
<accession>A0A1U7HBA2</accession>
<dbReference type="CDD" id="cd19531">
    <property type="entry name" value="LCL_NRPS-like"/>
    <property type="match status" value="1"/>
</dbReference>
<feature type="domain" description="Condensation" evidence="4">
    <location>
        <begin position="462"/>
        <end position="897"/>
    </location>
</feature>
<organism evidence="7 8">
    <name type="scientific">Hydrococcus rivularis NIES-593</name>
    <dbReference type="NCBI Taxonomy" id="1921803"/>
    <lineage>
        <taxon>Bacteria</taxon>
        <taxon>Bacillati</taxon>
        <taxon>Cyanobacteriota</taxon>
        <taxon>Cyanophyceae</taxon>
        <taxon>Pleurocapsales</taxon>
        <taxon>Hydrococcaceae</taxon>
        <taxon>Hydrococcus</taxon>
    </lineage>
</organism>
<dbReference type="PANTHER" id="PTHR45398:SF1">
    <property type="entry name" value="ENZYME, PUTATIVE (JCVI)-RELATED"/>
    <property type="match status" value="1"/>
</dbReference>
<dbReference type="GO" id="GO:0008610">
    <property type="term" value="P:lipid biosynthetic process"/>
    <property type="evidence" value="ECO:0007669"/>
    <property type="project" value="UniProtKB-ARBA"/>
</dbReference>
<dbReference type="EMBL" id="MRCB01000025">
    <property type="protein sequence ID" value="OKH20882.1"/>
    <property type="molecule type" value="Genomic_DNA"/>
</dbReference>
<dbReference type="Pfam" id="PF06722">
    <property type="entry name" value="EryCIII-like_C"/>
    <property type="match status" value="1"/>
</dbReference>
<evidence type="ECO:0000256" key="1">
    <source>
        <dbReference type="ARBA" id="ARBA00022450"/>
    </source>
</evidence>
<dbReference type="InterPro" id="IPR023213">
    <property type="entry name" value="CAT-like_dom_sf"/>
</dbReference>
<dbReference type="STRING" id="1921803.NIES593_17290"/>
<keyword evidence="1" id="KW-0596">Phosphopantetheine</keyword>
<proteinExistence type="predicted"/>
<dbReference type="SUPFAM" id="SSF52777">
    <property type="entry name" value="CoA-dependent acyltransferases"/>
    <property type="match status" value="2"/>
</dbReference>
<dbReference type="SUPFAM" id="SSF51197">
    <property type="entry name" value="Clavaminate synthase-like"/>
    <property type="match status" value="1"/>
</dbReference>
<dbReference type="OrthoDB" id="9757538at2"/>
<dbReference type="SUPFAM" id="SSF53756">
    <property type="entry name" value="UDP-Glycosyltransferase/glycogen phosphorylase"/>
    <property type="match status" value="1"/>
</dbReference>
<keyword evidence="8" id="KW-1185">Reference proteome</keyword>
<evidence type="ECO:0000259" key="5">
    <source>
        <dbReference type="Pfam" id="PF02668"/>
    </source>
</evidence>
<dbReference type="FunFam" id="3.30.559.10:FF:000012">
    <property type="entry name" value="Non-ribosomal peptide synthetase"/>
    <property type="match status" value="1"/>
</dbReference>
<dbReference type="InterPro" id="IPR010610">
    <property type="entry name" value="EryCIII-like_C"/>
</dbReference>